<dbReference type="EMBL" id="LSRX01000087">
    <property type="protein sequence ID" value="OLQ09928.1"/>
    <property type="molecule type" value="Genomic_DNA"/>
</dbReference>
<evidence type="ECO:0000313" key="2">
    <source>
        <dbReference type="Proteomes" id="UP000186817"/>
    </source>
</evidence>
<reference evidence="1 2" key="1">
    <citation type="submission" date="2016-02" db="EMBL/GenBank/DDBJ databases">
        <title>Genome analysis of coral dinoflagellate symbionts highlights evolutionary adaptations to a symbiotic lifestyle.</title>
        <authorList>
            <person name="Aranda M."/>
            <person name="Li Y."/>
            <person name="Liew Y.J."/>
            <person name="Baumgarten S."/>
            <person name="Simakov O."/>
            <person name="Wilson M."/>
            <person name="Piel J."/>
            <person name="Ashoor H."/>
            <person name="Bougouffa S."/>
            <person name="Bajic V.B."/>
            <person name="Ryu T."/>
            <person name="Ravasi T."/>
            <person name="Bayer T."/>
            <person name="Micklem G."/>
            <person name="Kim H."/>
            <person name="Bhak J."/>
            <person name="Lajeunesse T.C."/>
            <person name="Voolstra C.R."/>
        </authorList>
    </citation>
    <scope>NUCLEOTIDE SEQUENCE [LARGE SCALE GENOMIC DNA]</scope>
    <source>
        <strain evidence="1 2">CCMP2467</strain>
    </source>
</reference>
<dbReference type="AlphaFoldDB" id="A0A1Q9ERA8"/>
<accession>A0A1Q9ERA8</accession>
<protein>
    <submittedName>
        <fullName evidence="1">Uncharacterized protein</fullName>
    </submittedName>
</protein>
<proteinExistence type="predicted"/>
<gene>
    <name evidence="1" type="ORF">AK812_SmicGene6433</name>
</gene>
<dbReference type="OrthoDB" id="414161at2759"/>
<keyword evidence="2" id="KW-1185">Reference proteome</keyword>
<dbReference type="Proteomes" id="UP000186817">
    <property type="component" value="Unassembled WGS sequence"/>
</dbReference>
<comment type="caution">
    <text evidence="1">The sequence shown here is derived from an EMBL/GenBank/DDBJ whole genome shotgun (WGS) entry which is preliminary data.</text>
</comment>
<name>A0A1Q9ERA8_SYMMI</name>
<organism evidence="1 2">
    <name type="scientific">Symbiodinium microadriaticum</name>
    <name type="common">Dinoflagellate</name>
    <name type="synonym">Zooxanthella microadriatica</name>
    <dbReference type="NCBI Taxonomy" id="2951"/>
    <lineage>
        <taxon>Eukaryota</taxon>
        <taxon>Sar</taxon>
        <taxon>Alveolata</taxon>
        <taxon>Dinophyceae</taxon>
        <taxon>Suessiales</taxon>
        <taxon>Symbiodiniaceae</taxon>
        <taxon>Symbiodinium</taxon>
    </lineage>
</organism>
<sequence>MCAPHGAARTCFQAESGCMISRRRLSFFVLNSQIAQPMPCKAGHSANLCSQCFLLVIGVIMNTSSSSHIPDCAPVTDACASDDDDAAPLTCGLRPAAELDEACSPDAADRCCMNIHDAQGMAKKTRLLPSVPTGILAAWL</sequence>
<evidence type="ECO:0000313" key="1">
    <source>
        <dbReference type="EMBL" id="OLQ09928.1"/>
    </source>
</evidence>